<dbReference type="Proteomes" id="UP001630127">
    <property type="component" value="Unassembled WGS sequence"/>
</dbReference>
<comment type="caution">
    <text evidence="1">The sequence shown here is derived from an EMBL/GenBank/DDBJ whole genome shotgun (WGS) entry which is preliminary data.</text>
</comment>
<proteinExistence type="predicted"/>
<evidence type="ECO:0000313" key="2">
    <source>
        <dbReference type="Proteomes" id="UP001630127"/>
    </source>
</evidence>
<dbReference type="EMBL" id="JBJUIK010000008">
    <property type="protein sequence ID" value="KAL3520721.1"/>
    <property type="molecule type" value="Genomic_DNA"/>
</dbReference>
<protein>
    <submittedName>
        <fullName evidence="1">Uncharacterized protein</fullName>
    </submittedName>
</protein>
<sequence>MIRDLLFVASRNLGDFSSVDVRVSCMKELKSGLVNGVDTTCIVPESISDNIKANSGEEKAVYAAFDDFYSPDSAEIREFQKNNLQLDNNGATATENFPSDRNPIAILWEKRSSGFHGDSIQNPTYDSTLSVEAQAVVGSTSLPKVEIDGPAINGDAKNASFVASSSQAILQATAAISVTDCF</sequence>
<name>A0ABD2ZPD1_9GENT</name>
<keyword evidence="2" id="KW-1185">Reference proteome</keyword>
<accession>A0ABD2ZPD1</accession>
<gene>
    <name evidence="1" type="ORF">ACH5RR_018870</name>
</gene>
<reference evidence="1 2" key="1">
    <citation type="submission" date="2024-11" db="EMBL/GenBank/DDBJ databases">
        <title>A near-complete genome assembly of Cinchona calisaya.</title>
        <authorList>
            <person name="Lian D.C."/>
            <person name="Zhao X.W."/>
            <person name="Wei L."/>
        </authorList>
    </citation>
    <scope>NUCLEOTIDE SEQUENCE [LARGE SCALE GENOMIC DNA]</scope>
    <source>
        <tissue evidence="1">Nenye</tissue>
    </source>
</reference>
<dbReference type="AlphaFoldDB" id="A0ABD2ZPD1"/>
<organism evidence="1 2">
    <name type="scientific">Cinchona calisaya</name>
    <dbReference type="NCBI Taxonomy" id="153742"/>
    <lineage>
        <taxon>Eukaryota</taxon>
        <taxon>Viridiplantae</taxon>
        <taxon>Streptophyta</taxon>
        <taxon>Embryophyta</taxon>
        <taxon>Tracheophyta</taxon>
        <taxon>Spermatophyta</taxon>
        <taxon>Magnoliopsida</taxon>
        <taxon>eudicotyledons</taxon>
        <taxon>Gunneridae</taxon>
        <taxon>Pentapetalae</taxon>
        <taxon>asterids</taxon>
        <taxon>lamiids</taxon>
        <taxon>Gentianales</taxon>
        <taxon>Rubiaceae</taxon>
        <taxon>Cinchonoideae</taxon>
        <taxon>Cinchoneae</taxon>
        <taxon>Cinchona</taxon>
    </lineage>
</organism>
<evidence type="ECO:0000313" key="1">
    <source>
        <dbReference type="EMBL" id="KAL3520721.1"/>
    </source>
</evidence>